<dbReference type="Proteomes" id="UP000198752">
    <property type="component" value="Unassembled WGS sequence"/>
</dbReference>
<sequence>MGAKRKKPTILVIGASCTHDFPSQAASAVPEQVKPKLRRRKKKSMISLSSQGDARVLFFNGIDDENEKKNWTVAEKVISRCSAVLLLQDAVVGVALQAAEIAKKHHVKVLIDPEPMLDLKEKIKRASLQLTLKSSGDRKKHAVSKKWRKRRSCV</sequence>
<dbReference type="InterPro" id="IPR029056">
    <property type="entry name" value="Ribokinase-like"/>
</dbReference>
<dbReference type="OrthoDB" id="9775849at2"/>
<dbReference type="Gene3D" id="3.40.1190.20">
    <property type="match status" value="1"/>
</dbReference>
<gene>
    <name evidence="1" type="ORF">SAMN02982927_01312</name>
</gene>
<keyword evidence="2" id="KW-1185">Reference proteome</keyword>
<proteinExistence type="predicted"/>
<dbReference type="EMBL" id="FOOY01000008">
    <property type="protein sequence ID" value="SFG31438.1"/>
    <property type="molecule type" value="Genomic_DNA"/>
</dbReference>
<evidence type="ECO:0000313" key="2">
    <source>
        <dbReference type="Proteomes" id="UP000198752"/>
    </source>
</evidence>
<reference evidence="2" key="1">
    <citation type="submission" date="2016-10" db="EMBL/GenBank/DDBJ databases">
        <authorList>
            <person name="Varghese N."/>
            <person name="Submissions S."/>
        </authorList>
    </citation>
    <scope>NUCLEOTIDE SEQUENCE [LARGE SCALE GENOMIC DNA]</scope>
    <source>
        <strain evidence="2">ATCC 700379</strain>
    </source>
</reference>
<dbReference type="STRING" id="269670.SAMN02982927_01312"/>
<accession>A0A1I2QT03</accession>
<dbReference type="SUPFAM" id="SSF53613">
    <property type="entry name" value="Ribokinase-like"/>
    <property type="match status" value="1"/>
</dbReference>
<dbReference type="AlphaFoldDB" id="A0A1I2QT03"/>
<evidence type="ECO:0000313" key="1">
    <source>
        <dbReference type="EMBL" id="SFG31438.1"/>
    </source>
</evidence>
<protein>
    <submittedName>
        <fullName evidence="1">Uncharacterized protein</fullName>
    </submittedName>
</protein>
<name>A0A1I2QT03_9BACL</name>
<organism evidence="1 2">
    <name type="scientific">Sporolactobacillus nakayamae</name>
    <dbReference type="NCBI Taxonomy" id="269670"/>
    <lineage>
        <taxon>Bacteria</taxon>
        <taxon>Bacillati</taxon>
        <taxon>Bacillota</taxon>
        <taxon>Bacilli</taxon>
        <taxon>Bacillales</taxon>
        <taxon>Sporolactobacillaceae</taxon>
        <taxon>Sporolactobacillus</taxon>
    </lineage>
</organism>
<dbReference type="RefSeq" id="WP_093671273.1">
    <property type="nucleotide sequence ID" value="NZ_FOOY01000008.1"/>
</dbReference>